<evidence type="ECO:0000313" key="2">
    <source>
        <dbReference type="Proteomes" id="UP001259572"/>
    </source>
</evidence>
<accession>A0ABU3Q377</accession>
<dbReference type="RefSeq" id="WP_315723378.1">
    <property type="nucleotide sequence ID" value="NZ_JAVUPU010000001.1"/>
</dbReference>
<gene>
    <name evidence="1" type="ORF">RQX22_02745</name>
</gene>
<name>A0ABU3Q377_9SPHN</name>
<dbReference type="EMBL" id="JAVUPU010000001">
    <property type="protein sequence ID" value="MDT9597864.1"/>
    <property type="molecule type" value="Genomic_DNA"/>
</dbReference>
<dbReference type="InterPro" id="IPR003489">
    <property type="entry name" value="RHF/RaiA"/>
</dbReference>
<dbReference type="SUPFAM" id="SSF69754">
    <property type="entry name" value="Ribosome binding protein Y (YfiA homologue)"/>
    <property type="match status" value="1"/>
</dbReference>
<proteinExistence type="predicted"/>
<reference evidence="1 2" key="1">
    <citation type="submission" date="2023-05" db="EMBL/GenBank/DDBJ databases">
        <authorList>
            <person name="Guo Y."/>
        </authorList>
    </citation>
    <scope>NUCLEOTIDE SEQUENCE [LARGE SCALE GENOMIC DNA]</scope>
    <source>
        <strain evidence="1 2">GR2756</strain>
    </source>
</reference>
<dbReference type="Pfam" id="PF02482">
    <property type="entry name" value="Ribosomal_S30AE"/>
    <property type="match status" value="1"/>
</dbReference>
<keyword evidence="2" id="KW-1185">Reference proteome</keyword>
<sequence length="107" mass="11901">MFIQISTDNQVDSDNIRDARLEEQIRQRLARFEERITDVEVHVSDPQGREGGNGELRCTLEARMTGLHPVAVHEEGTSVDRAVLGAAKKAARALDHQLGKLEGRRTG</sequence>
<protein>
    <submittedName>
        <fullName evidence="1">HPF/RaiA family ribosome-associated protein</fullName>
    </submittedName>
</protein>
<organism evidence="1 2">
    <name type="scientific">Sphingosinicella rhizophila</name>
    <dbReference type="NCBI Taxonomy" id="3050082"/>
    <lineage>
        <taxon>Bacteria</taxon>
        <taxon>Pseudomonadati</taxon>
        <taxon>Pseudomonadota</taxon>
        <taxon>Alphaproteobacteria</taxon>
        <taxon>Sphingomonadales</taxon>
        <taxon>Sphingosinicellaceae</taxon>
        <taxon>Sphingosinicella</taxon>
    </lineage>
</organism>
<dbReference type="Gene3D" id="3.30.160.100">
    <property type="entry name" value="Ribosome hibernation promotion factor-like"/>
    <property type="match status" value="1"/>
</dbReference>
<dbReference type="Proteomes" id="UP001259572">
    <property type="component" value="Unassembled WGS sequence"/>
</dbReference>
<dbReference type="InterPro" id="IPR036567">
    <property type="entry name" value="RHF-like"/>
</dbReference>
<evidence type="ECO:0000313" key="1">
    <source>
        <dbReference type="EMBL" id="MDT9597864.1"/>
    </source>
</evidence>
<comment type="caution">
    <text evidence="1">The sequence shown here is derived from an EMBL/GenBank/DDBJ whole genome shotgun (WGS) entry which is preliminary data.</text>
</comment>